<dbReference type="AlphaFoldDB" id="A0A091BGS8"/>
<comment type="caution">
    <text evidence="2">The sequence shown here is derived from an EMBL/GenBank/DDBJ whole genome shotgun (WGS) entry which is preliminary data.</text>
</comment>
<gene>
    <name evidence="2" type="ORF">P873_06245</name>
</gene>
<evidence type="ECO:0000256" key="1">
    <source>
        <dbReference type="SAM" id="MobiDB-lite"/>
    </source>
</evidence>
<dbReference type="Proteomes" id="UP000029391">
    <property type="component" value="Unassembled WGS sequence"/>
</dbReference>
<feature type="region of interest" description="Disordered" evidence="1">
    <location>
        <begin position="1"/>
        <end position="35"/>
    </location>
</feature>
<proteinExistence type="predicted"/>
<dbReference type="RefSeq" id="WP_043797248.1">
    <property type="nucleotide sequence ID" value="NZ_AWXU01000017.1"/>
</dbReference>
<protein>
    <submittedName>
        <fullName evidence="2">Uncharacterized protein</fullName>
    </submittedName>
</protein>
<organism evidence="2 3">
    <name type="scientific">Arenimonas composti TR7-09 = DSM 18010</name>
    <dbReference type="NCBI Taxonomy" id="1121013"/>
    <lineage>
        <taxon>Bacteria</taxon>
        <taxon>Pseudomonadati</taxon>
        <taxon>Pseudomonadota</taxon>
        <taxon>Gammaproteobacteria</taxon>
        <taxon>Lysobacterales</taxon>
        <taxon>Lysobacteraceae</taxon>
        <taxon>Arenimonas</taxon>
    </lineage>
</organism>
<accession>A0A091BGS8</accession>
<feature type="non-terminal residue" evidence="2">
    <location>
        <position position="1"/>
    </location>
</feature>
<dbReference type="EMBL" id="AWXU01000017">
    <property type="protein sequence ID" value="KFN50762.1"/>
    <property type="molecule type" value="Genomic_DNA"/>
</dbReference>
<sequence length="143" mass="14884">PDAAAPPAPGAELGSVPAPADPVTGEPAPPPMPSGDFRIVAVELDDAIDAEGRAVTPTLAFRRGDRIHASVVGVGGSQGLTLSARWFGPDGAEIANAGQSLVPDKPTVVTFAISQPQPWPVGEYRLEVAINQRVVETREFEVR</sequence>
<keyword evidence="3" id="KW-1185">Reference proteome</keyword>
<reference evidence="2 3" key="1">
    <citation type="submission" date="2013-09" db="EMBL/GenBank/DDBJ databases">
        <title>Genome sequencing of Arenimonas composti.</title>
        <authorList>
            <person name="Chen F."/>
            <person name="Wang G."/>
        </authorList>
    </citation>
    <scope>NUCLEOTIDE SEQUENCE [LARGE SCALE GENOMIC DNA]</scope>
    <source>
        <strain evidence="2 3">TR7-09</strain>
    </source>
</reference>
<dbReference type="STRING" id="1121013.GCA_000426365_02086"/>
<evidence type="ECO:0000313" key="3">
    <source>
        <dbReference type="Proteomes" id="UP000029391"/>
    </source>
</evidence>
<evidence type="ECO:0000313" key="2">
    <source>
        <dbReference type="EMBL" id="KFN50762.1"/>
    </source>
</evidence>
<name>A0A091BGS8_9GAMM</name>